<organism evidence="1 2">
    <name type="scientific">Jatrophihabitans endophyticus</name>
    <dbReference type="NCBI Taxonomy" id="1206085"/>
    <lineage>
        <taxon>Bacteria</taxon>
        <taxon>Bacillati</taxon>
        <taxon>Actinomycetota</taxon>
        <taxon>Actinomycetes</taxon>
        <taxon>Jatrophihabitantales</taxon>
        <taxon>Jatrophihabitantaceae</taxon>
        <taxon>Jatrophihabitans</taxon>
    </lineage>
</organism>
<dbReference type="STRING" id="1206085.SAMN05443575_0179"/>
<evidence type="ECO:0000313" key="1">
    <source>
        <dbReference type="EMBL" id="SHF52047.1"/>
    </source>
</evidence>
<accession>A0A1M5CBS1</accession>
<keyword evidence="1" id="KW-0418">Kinase</keyword>
<dbReference type="SUPFAM" id="SSF52540">
    <property type="entry name" value="P-loop containing nucleoside triphosphate hydrolases"/>
    <property type="match status" value="1"/>
</dbReference>
<dbReference type="GO" id="GO:0016301">
    <property type="term" value="F:kinase activity"/>
    <property type="evidence" value="ECO:0007669"/>
    <property type="project" value="UniProtKB-KW"/>
</dbReference>
<name>A0A1M5CBS1_9ACTN</name>
<keyword evidence="1" id="KW-0808">Transferase</keyword>
<keyword evidence="2" id="KW-1185">Reference proteome</keyword>
<proteinExistence type="predicted"/>
<dbReference type="AlphaFoldDB" id="A0A1M5CBS1"/>
<dbReference type="EMBL" id="FQVU01000001">
    <property type="protein sequence ID" value="SHF52047.1"/>
    <property type="molecule type" value="Genomic_DNA"/>
</dbReference>
<gene>
    <name evidence="1" type="ORF">SAMN05443575_0179</name>
</gene>
<evidence type="ECO:0000313" key="2">
    <source>
        <dbReference type="Proteomes" id="UP000186132"/>
    </source>
</evidence>
<dbReference type="InterPro" id="IPR027417">
    <property type="entry name" value="P-loop_NTPase"/>
</dbReference>
<sequence>MTAGREDVRDAVLRLPSERTRWVGIDGFGAAGKSTLADWLAGVVPAATVVRVDDFAGPRVAEWDWRRLQRQLVDPLVTGRRARYQRWDWATDRGAEWHDVAPGGVVLVEGVSATRRELIVPWDVTVWVDTPEPTRLDRALRRDGPELMSRWRDDWIPSERAYAERERPWERVDLVVAGTG</sequence>
<protein>
    <submittedName>
        <fullName evidence="1">Uridine kinase</fullName>
    </submittedName>
</protein>
<dbReference type="Proteomes" id="UP000186132">
    <property type="component" value="Unassembled WGS sequence"/>
</dbReference>
<dbReference type="Gene3D" id="3.40.50.300">
    <property type="entry name" value="P-loop containing nucleotide triphosphate hydrolases"/>
    <property type="match status" value="1"/>
</dbReference>
<dbReference type="OrthoDB" id="3237545at2"/>
<reference evidence="1 2" key="1">
    <citation type="submission" date="2016-11" db="EMBL/GenBank/DDBJ databases">
        <authorList>
            <person name="Jaros S."/>
            <person name="Januszkiewicz K."/>
            <person name="Wedrychowicz H."/>
        </authorList>
    </citation>
    <scope>NUCLEOTIDE SEQUENCE [LARGE SCALE GENOMIC DNA]</scope>
    <source>
        <strain evidence="1 2">DSM 45627</strain>
    </source>
</reference>
<dbReference type="RefSeq" id="WP_073384850.1">
    <property type="nucleotide sequence ID" value="NZ_FQVU01000001.1"/>
</dbReference>